<protein>
    <submittedName>
        <fullName evidence="2">Uncharacterized protein</fullName>
    </submittedName>
</protein>
<dbReference type="Proteomes" id="UP000309133">
    <property type="component" value="Unassembled WGS sequence"/>
</dbReference>
<proteinExistence type="predicted"/>
<dbReference type="RefSeq" id="WP_136427064.1">
    <property type="nucleotide sequence ID" value="NZ_SSSM01000003.1"/>
</dbReference>
<dbReference type="OrthoDB" id="3827359at2"/>
<name>A0A4S4FNV5_9MICO</name>
<reference evidence="2 3" key="1">
    <citation type="submission" date="2019-04" db="EMBL/GenBank/DDBJ databases">
        <authorList>
            <person name="Jiang L."/>
        </authorList>
    </citation>
    <scope>NUCLEOTIDE SEQUENCE [LARGE SCALE GENOMIC DNA]</scope>
    <source>
        <strain evidence="2 3">YIM 131853</strain>
    </source>
</reference>
<evidence type="ECO:0000313" key="1">
    <source>
        <dbReference type="EMBL" id="THG30707.1"/>
    </source>
</evidence>
<organism evidence="2 3">
    <name type="scientific">Naasia lichenicola</name>
    <dbReference type="NCBI Taxonomy" id="2565933"/>
    <lineage>
        <taxon>Bacteria</taxon>
        <taxon>Bacillati</taxon>
        <taxon>Actinomycetota</taxon>
        <taxon>Actinomycetes</taxon>
        <taxon>Micrococcales</taxon>
        <taxon>Microbacteriaceae</taxon>
        <taxon>Naasia</taxon>
    </lineage>
</organism>
<comment type="caution">
    <text evidence="2">The sequence shown here is derived from an EMBL/GenBank/DDBJ whole genome shotgun (WGS) entry which is preliminary data.</text>
</comment>
<evidence type="ECO:0000313" key="2">
    <source>
        <dbReference type="EMBL" id="THG31944.1"/>
    </source>
</evidence>
<keyword evidence="3" id="KW-1185">Reference proteome</keyword>
<accession>A0A4S4FNV5</accession>
<dbReference type="EMBL" id="SSSM01000004">
    <property type="protein sequence ID" value="THG30707.1"/>
    <property type="molecule type" value="Genomic_DNA"/>
</dbReference>
<dbReference type="EMBL" id="SSSM01000003">
    <property type="protein sequence ID" value="THG31944.1"/>
    <property type="molecule type" value="Genomic_DNA"/>
</dbReference>
<evidence type="ECO:0000313" key="3">
    <source>
        <dbReference type="Proteomes" id="UP000309133"/>
    </source>
</evidence>
<sequence>MRWDNLFDDLEGQLEDGLSAEESGARAEEERLRRGRLVLRDRLQAMARAEPERPLRIRLGSGELLRVMPLTFGRDWLSGRIIDDAIRTTQIVVPIGAIAGIVLDPPTARFAEVEVVAEERGLTAKLGLAFMLRDLCRRRVPLELLTLAGGLQGTIDRVGRDHLDLALHEPGLPRRAAALTAIEIVSFAAILAVRV</sequence>
<dbReference type="AlphaFoldDB" id="A0A4S4FNV5"/>
<gene>
    <name evidence="2" type="ORF">E6C64_07835</name>
    <name evidence="1" type="ORF">E6C64_08690</name>
</gene>